<evidence type="ECO:0000313" key="2">
    <source>
        <dbReference type="Proteomes" id="UP000298642"/>
    </source>
</evidence>
<reference evidence="2" key="1">
    <citation type="submission" date="2018-12" db="EMBL/GenBank/DDBJ databases">
        <title>Dusodibacter welbiota gen. nov., sp. nov., isolated from human faeces and emended description of the Oscillibacter genus.</title>
        <authorList>
            <person name="Le Roy T."/>
            <person name="Van der Smissen P."/>
            <person name="Delzenne N."/>
            <person name="Muccioli G."/>
            <person name="Collet J.F."/>
            <person name="Cani P.D."/>
        </authorList>
    </citation>
    <scope>NUCLEOTIDE SEQUENCE [LARGE SCALE GENOMIC DNA]</scope>
    <source>
        <strain evidence="2">J115</strain>
    </source>
</reference>
<dbReference type="Proteomes" id="UP000298642">
    <property type="component" value="Chromosome"/>
</dbReference>
<dbReference type="AlphaFoldDB" id="A0A4D7AN09"/>
<proteinExistence type="predicted"/>
<dbReference type="RefSeq" id="WP_136891035.1">
    <property type="nucleotide sequence ID" value="NZ_CP034413.3"/>
</dbReference>
<dbReference type="KEGG" id="obj:EIO64_06740"/>
<protein>
    <submittedName>
        <fullName evidence="1">Uncharacterized protein</fullName>
    </submittedName>
</protein>
<organism evidence="1 2">
    <name type="scientific">Dysosmobacter welbionis</name>
    <dbReference type="NCBI Taxonomy" id="2093857"/>
    <lineage>
        <taxon>Bacteria</taxon>
        <taxon>Bacillati</taxon>
        <taxon>Bacillota</taxon>
        <taxon>Clostridia</taxon>
        <taxon>Eubacteriales</taxon>
        <taxon>Oscillospiraceae</taxon>
        <taxon>Dysosmobacter</taxon>
    </lineage>
</organism>
<evidence type="ECO:0000313" key="1">
    <source>
        <dbReference type="EMBL" id="QCI58961.1"/>
    </source>
</evidence>
<sequence>MDGDIVFYIHGDTIEYGGELFSTGELTADILNLSLKDYQCIHKNVQCMKDLAEQYERTQDREFWWKLNHQFVALRKRMMEFRVFQILLRDDSKFFDETQQYTEFRSLLPEEDLDYEDFSIEQWGDMAEQAETTGQIPVPLLIIPGGRKTKWSYYRKQMKRYERYLGDVACFNPTIHNFIHFLLAKLEHNSPENYAASLYQLYNDERLVEKLIVNPRSLEQPFYQKYDHCVVSYVPRELPDKRFAICQEHTTDSLQMLLKADYMTALNAGHNIRQCVVCKKYFLVKGGAHALYCEGACPHAPQYTCRQFGTYEVQKELARDVPKLQAKLAAFERIRQDQKRDVITAEEARRLKDTVRDMLFNALNKADVSNADFERSISSERLYPYCGVTRKAKPRGRPRKGGGDA</sequence>
<gene>
    <name evidence="1" type="ORF">EIO64_06740</name>
</gene>
<keyword evidence="2" id="KW-1185">Reference proteome</keyword>
<name>A0A4D7AN09_9FIRM</name>
<dbReference type="Pfam" id="PF19553">
    <property type="entry name" value="DUF6076"/>
    <property type="match status" value="1"/>
</dbReference>
<dbReference type="InterPro" id="IPR045722">
    <property type="entry name" value="DUF6076"/>
</dbReference>
<dbReference type="EMBL" id="CP034413">
    <property type="protein sequence ID" value="QCI58961.1"/>
    <property type="molecule type" value="Genomic_DNA"/>
</dbReference>
<accession>A0A4D7AN09</accession>